<accession>A0ABR0E374</accession>
<name>A0ABR0E374_ZASCE</name>
<evidence type="ECO:0000256" key="2">
    <source>
        <dbReference type="ARBA" id="ARBA00023002"/>
    </source>
</evidence>
<dbReference type="InterPro" id="IPR036291">
    <property type="entry name" value="NAD(P)-bd_dom_sf"/>
</dbReference>
<dbReference type="PANTHER" id="PTHR24320">
    <property type="entry name" value="RETINOL DEHYDROGENASE"/>
    <property type="match status" value="1"/>
</dbReference>
<evidence type="ECO:0000256" key="1">
    <source>
        <dbReference type="ARBA" id="ARBA00006484"/>
    </source>
</evidence>
<evidence type="ECO:0000256" key="3">
    <source>
        <dbReference type="SAM" id="MobiDB-lite"/>
    </source>
</evidence>
<dbReference type="EMBL" id="JAXOVC010000011">
    <property type="protein sequence ID" value="KAK4495683.1"/>
    <property type="molecule type" value="Genomic_DNA"/>
</dbReference>
<keyword evidence="5" id="KW-1185">Reference proteome</keyword>
<dbReference type="PANTHER" id="PTHR24320:SF152">
    <property type="entry name" value="SHORT-CHAIN DEHYDROGENASE_REDUCTASE FAMILY PROTEIN"/>
    <property type="match status" value="1"/>
</dbReference>
<dbReference type="SUPFAM" id="SSF51735">
    <property type="entry name" value="NAD(P)-binding Rossmann-fold domains"/>
    <property type="match status" value="1"/>
</dbReference>
<evidence type="ECO:0000313" key="5">
    <source>
        <dbReference type="Proteomes" id="UP001305779"/>
    </source>
</evidence>
<reference evidence="4 5" key="1">
    <citation type="journal article" date="2023" name="G3 (Bethesda)">
        <title>A chromosome-level genome assembly of Zasmidium syzygii isolated from banana leaves.</title>
        <authorList>
            <person name="van Westerhoven A.C."/>
            <person name="Mehrabi R."/>
            <person name="Talebi R."/>
            <person name="Steentjes M.B.F."/>
            <person name="Corcolon B."/>
            <person name="Chong P.A."/>
            <person name="Kema G.H.J."/>
            <person name="Seidl M.F."/>
        </authorList>
    </citation>
    <scope>NUCLEOTIDE SEQUENCE [LARGE SCALE GENOMIC DNA]</scope>
    <source>
        <strain evidence="4 5">P124</strain>
    </source>
</reference>
<dbReference type="Proteomes" id="UP001305779">
    <property type="component" value="Unassembled WGS sequence"/>
</dbReference>
<comment type="similarity">
    <text evidence="1">Belongs to the short-chain dehydrogenases/reductases (SDR) family.</text>
</comment>
<keyword evidence="2" id="KW-0560">Oxidoreductase</keyword>
<comment type="caution">
    <text evidence="4">The sequence shown here is derived from an EMBL/GenBank/DDBJ whole genome shotgun (WGS) entry which is preliminary data.</text>
</comment>
<proteinExistence type="inferred from homology"/>
<sequence length="407" mass="45771">MSTSRRNQPWMLAPIAESSSSEPEFTNRGKRPRLTFVEPPILRRKDGIEGDEGLVEGEYGPKYRPTQYVWYLWDAVCAFSLHLFGRLTAASRIDRSVNMTGKNVLITGAGGDGILGMEMAKAMVEAGATIWLACPTEEEGKAAKKEIVDYLSRTGQLEKAFAAKPAIGNVLIDPRRDSTGDAMKQSGSKINPMVLDLTSDESIRKFCEEDARFYIDVLIHHANITAHRRRDRFGSMYMTNVLGPFTLTCRLENLLSPGAHVIFANSFIHYFGELADAKRGPQGNPMANTIWAIFWLPFKTAKLAISHLFPCLSNTTGRLEDFRAYATTKQMQIAMVTLLSERWNDKPINDMFAPDFAPPPRKPIHMQAPLVIRNKKLLVHAYNTGMPKAWFLKNMLDRPTTFFHEPA</sequence>
<protein>
    <submittedName>
        <fullName evidence="4">Uncharacterized protein</fullName>
    </submittedName>
</protein>
<evidence type="ECO:0000313" key="4">
    <source>
        <dbReference type="EMBL" id="KAK4495683.1"/>
    </source>
</evidence>
<feature type="region of interest" description="Disordered" evidence="3">
    <location>
        <begin position="1"/>
        <end position="28"/>
    </location>
</feature>
<organism evidence="4 5">
    <name type="scientific">Zasmidium cellare</name>
    <name type="common">Wine cellar mold</name>
    <name type="synonym">Racodium cellare</name>
    <dbReference type="NCBI Taxonomy" id="395010"/>
    <lineage>
        <taxon>Eukaryota</taxon>
        <taxon>Fungi</taxon>
        <taxon>Dikarya</taxon>
        <taxon>Ascomycota</taxon>
        <taxon>Pezizomycotina</taxon>
        <taxon>Dothideomycetes</taxon>
        <taxon>Dothideomycetidae</taxon>
        <taxon>Mycosphaerellales</taxon>
        <taxon>Mycosphaerellaceae</taxon>
        <taxon>Zasmidium</taxon>
    </lineage>
</organism>
<gene>
    <name evidence="4" type="ORF">PRZ48_012951</name>
</gene>
<dbReference type="Gene3D" id="3.40.50.720">
    <property type="entry name" value="NAD(P)-binding Rossmann-like Domain"/>
    <property type="match status" value="1"/>
</dbReference>